<dbReference type="InterPro" id="IPR012349">
    <property type="entry name" value="Split_barrel_FMN-bd"/>
</dbReference>
<evidence type="ECO:0000259" key="6">
    <source>
        <dbReference type="Pfam" id="PF01243"/>
    </source>
</evidence>
<dbReference type="PIRSF" id="PIRSF000190">
    <property type="entry name" value="Pyd_amn-ph_oxd"/>
    <property type="match status" value="1"/>
</dbReference>
<evidence type="ECO:0000256" key="4">
    <source>
        <dbReference type="ARBA" id="ARBA00023002"/>
    </source>
</evidence>
<keyword evidence="3 5" id="KW-0288">FMN</keyword>
<dbReference type="Pfam" id="PF01243">
    <property type="entry name" value="PNPOx_N"/>
    <property type="match status" value="1"/>
</dbReference>
<feature type="binding site" evidence="5">
    <location>
        <position position="211"/>
    </location>
    <ligand>
        <name>FMN</name>
        <dbReference type="ChEBI" id="CHEBI:58210"/>
    </ligand>
</feature>
<dbReference type="InterPro" id="IPR011576">
    <property type="entry name" value="Pyridox_Oxase_N"/>
</dbReference>
<dbReference type="Gene3D" id="2.30.110.10">
    <property type="entry name" value="Electron Transport, Fmn-binding Protein, Chain A"/>
    <property type="match status" value="1"/>
</dbReference>
<dbReference type="Pfam" id="PF10590">
    <property type="entry name" value="PNP_phzG_C"/>
    <property type="match status" value="1"/>
</dbReference>
<feature type="binding site" evidence="5">
    <location>
        <position position="99"/>
    </location>
    <ligand>
        <name>FMN</name>
        <dbReference type="ChEBI" id="CHEBI:58210"/>
    </ligand>
</feature>
<organism evidence="8 9">
    <name type="scientific">Rhodococcus koreensis</name>
    <dbReference type="NCBI Taxonomy" id="99653"/>
    <lineage>
        <taxon>Bacteria</taxon>
        <taxon>Bacillati</taxon>
        <taxon>Actinomycetota</taxon>
        <taxon>Actinomycetes</taxon>
        <taxon>Mycobacteriales</taxon>
        <taxon>Nocardiaceae</taxon>
        <taxon>Rhodococcus</taxon>
    </lineage>
</organism>
<proteinExistence type="inferred from homology"/>
<comment type="similarity">
    <text evidence="1">Belongs to the pyridoxamine 5'-phosphate oxidase family.</text>
</comment>
<dbReference type="NCBIfam" id="NF004231">
    <property type="entry name" value="PRK05679.1"/>
    <property type="match status" value="1"/>
</dbReference>
<dbReference type="InterPro" id="IPR000659">
    <property type="entry name" value="Pyridox_Oxase"/>
</dbReference>
<evidence type="ECO:0000313" key="8">
    <source>
        <dbReference type="EMBL" id="SEC18965.1"/>
    </source>
</evidence>
<feature type="binding site" evidence="5">
    <location>
        <begin position="156"/>
        <end position="157"/>
    </location>
    <ligand>
        <name>FMN</name>
        <dbReference type="ChEBI" id="CHEBI:58210"/>
    </ligand>
</feature>
<dbReference type="InterPro" id="IPR019576">
    <property type="entry name" value="Pyridoxamine_oxidase_dimer_C"/>
</dbReference>
<feature type="domain" description="Pyridoxine 5'-phosphate oxidase dimerisation C-terminal" evidence="7">
    <location>
        <begin position="188"/>
        <end position="228"/>
    </location>
</feature>
<feature type="binding site" evidence="5">
    <location>
        <begin position="77"/>
        <end position="82"/>
    </location>
    <ligand>
        <name>FMN</name>
        <dbReference type="ChEBI" id="CHEBI:58210"/>
    </ligand>
</feature>
<gene>
    <name evidence="8" type="ORF">SAMN04490239_3204</name>
</gene>
<feature type="binding site" evidence="5">
    <location>
        <position position="201"/>
    </location>
    <ligand>
        <name>FMN</name>
        <dbReference type="ChEBI" id="CHEBI:58210"/>
    </ligand>
</feature>
<feature type="binding site" evidence="5">
    <location>
        <position position="121"/>
    </location>
    <ligand>
        <name>FMN</name>
        <dbReference type="ChEBI" id="CHEBI:58210"/>
    </ligand>
</feature>
<evidence type="ECO:0000256" key="1">
    <source>
        <dbReference type="ARBA" id="ARBA00007301"/>
    </source>
</evidence>
<evidence type="ECO:0000256" key="2">
    <source>
        <dbReference type="ARBA" id="ARBA00022630"/>
    </source>
</evidence>
<name>A0A1H4QH34_9NOCA</name>
<sequence>MPNMPTAPDRSSFPDTRAWIRALPALSGATPAPVDTLPDSPTALFLDWIEQAAEAGVPEPHAAALSTVDADGNPDARFLLLKDVTEQGFWFSGDTRSPKGHDLAANPVAALSFYWREQGRQVRVRGTVIEGEPALSARDFRERSVTARAVAAASRQSEVLDDPAEYERAVAAAVARIEADPDFVSATWRAWCIVPDSVEFWQADAGRRHVRRLYRRESDRWIREVLWP</sequence>
<keyword evidence="2" id="KW-0285">Flavoprotein</keyword>
<dbReference type="PANTHER" id="PTHR10851">
    <property type="entry name" value="PYRIDOXINE-5-PHOSPHATE OXIDASE"/>
    <property type="match status" value="1"/>
</dbReference>
<keyword evidence="9" id="KW-1185">Reference proteome</keyword>
<protein>
    <submittedName>
        <fullName evidence="8">Pyridoxamine 5'-phosphate oxidase</fullName>
    </submittedName>
</protein>
<dbReference type="EMBL" id="FNSV01000005">
    <property type="protein sequence ID" value="SEC18965.1"/>
    <property type="molecule type" value="Genomic_DNA"/>
</dbReference>
<keyword evidence="4" id="KW-0560">Oxidoreductase</keyword>
<dbReference type="GO" id="GO:0004733">
    <property type="term" value="F:pyridoxamine phosphate oxidase activity"/>
    <property type="evidence" value="ECO:0007669"/>
    <property type="project" value="InterPro"/>
</dbReference>
<evidence type="ECO:0000313" key="9">
    <source>
        <dbReference type="Proteomes" id="UP000183561"/>
    </source>
</evidence>
<dbReference type="Proteomes" id="UP000183561">
    <property type="component" value="Unassembled WGS sequence"/>
</dbReference>
<dbReference type="SUPFAM" id="SSF50475">
    <property type="entry name" value="FMN-binding split barrel"/>
    <property type="match status" value="1"/>
</dbReference>
<dbReference type="GO" id="GO:0008615">
    <property type="term" value="P:pyridoxine biosynthetic process"/>
    <property type="evidence" value="ECO:0007669"/>
    <property type="project" value="InterPro"/>
</dbReference>
<dbReference type="AlphaFoldDB" id="A0A1H4QH34"/>
<evidence type="ECO:0000256" key="5">
    <source>
        <dbReference type="PIRSR" id="PIRSR000190-2"/>
    </source>
</evidence>
<reference evidence="9" key="1">
    <citation type="submission" date="2016-10" db="EMBL/GenBank/DDBJ databases">
        <authorList>
            <person name="Varghese N."/>
            <person name="Submissions S."/>
        </authorList>
    </citation>
    <scope>NUCLEOTIDE SEQUENCE [LARGE SCALE GENOMIC DNA]</scope>
    <source>
        <strain evidence="9">DSM 44498</strain>
    </source>
</reference>
<evidence type="ECO:0000259" key="7">
    <source>
        <dbReference type="Pfam" id="PF10590"/>
    </source>
</evidence>
<feature type="domain" description="Pyridoxamine 5'-phosphate oxidase N-terminal" evidence="6">
    <location>
        <begin position="50"/>
        <end position="171"/>
    </location>
</feature>
<comment type="cofactor">
    <cofactor evidence="5">
        <name>FMN</name>
        <dbReference type="ChEBI" id="CHEBI:58210"/>
    </cofactor>
    <text evidence="5">Binds 1 FMN per subunit.</text>
</comment>
<accession>A0A1H4QH34</accession>
<dbReference type="PANTHER" id="PTHR10851:SF0">
    <property type="entry name" value="PYRIDOXINE-5'-PHOSPHATE OXIDASE"/>
    <property type="match status" value="1"/>
</dbReference>
<dbReference type="GO" id="GO:0010181">
    <property type="term" value="F:FMN binding"/>
    <property type="evidence" value="ECO:0007669"/>
    <property type="project" value="InterPro"/>
</dbReference>
<evidence type="ECO:0000256" key="3">
    <source>
        <dbReference type="ARBA" id="ARBA00022643"/>
    </source>
</evidence>